<dbReference type="AlphaFoldDB" id="A0AA90P7F3"/>
<evidence type="ECO:0000313" key="4">
    <source>
        <dbReference type="Proteomes" id="UP001178275"/>
    </source>
</evidence>
<protein>
    <submittedName>
        <fullName evidence="3">DUF4297 domain-containing protein</fullName>
    </submittedName>
</protein>
<dbReference type="Proteomes" id="UP001178275">
    <property type="component" value="Unassembled WGS sequence"/>
</dbReference>
<name>A0AA90P7F3_9BACI</name>
<proteinExistence type="predicted"/>
<dbReference type="EMBL" id="JAUUTW010000064">
    <property type="protein sequence ID" value="MDP1454777.1"/>
    <property type="molecule type" value="Genomic_DNA"/>
</dbReference>
<dbReference type="Pfam" id="PF14130">
    <property type="entry name" value="Cap4_nuclease"/>
    <property type="match status" value="1"/>
</dbReference>
<comment type="caution">
    <text evidence="3">The sequence shown here is derived from an EMBL/GenBank/DDBJ whole genome shotgun (WGS) entry which is preliminary data.</text>
</comment>
<feature type="domain" description="CD-NTase associated protein 4-like DNA endonuclease" evidence="2">
    <location>
        <begin position="16"/>
        <end position="224"/>
    </location>
</feature>
<gene>
    <name evidence="3" type="ORF">Q8G36_28155</name>
</gene>
<accession>A0AA90P7F3</accession>
<feature type="region of interest" description="Disordered" evidence="1">
    <location>
        <begin position="1"/>
        <end position="21"/>
    </location>
</feature>
<evidence type="ECO:0000256" key="1">
    <source>
        <dbReference type="SAM" id="MobiDB-lite"/>
    </source>
</evidence>
<dbReference type="GO" id="GO:0004518">
    <property type="term" value="F:nuclease activity"/>
    <property type="evidence" value="ECO:0007669"/>
    <property type="project" value="InterPro"/>
</dbReference>
<organism evidence="3 4">
    <name type="scientific">Peribacillus frigoritolerans</name>
    <dbReference type="NCBI Taxonomy" id="450367"/>
    <lineage>
        <taxon>Bacteria</taxon>
        <taxon>Bacillati</taxon>
        <taxon>Bacillota</taxon>
        <taxon>Bacilli</taxon>
        <taxon>Bacillales</taxon>
        <taxon>Bacillaceae</taxon>
        <taxon>Peribacillus</taxon>
    </lineage>
</organism>
<sequence length="373" mass="43167">MTIMDKLVSVRPPENSGSRSSNRFTYQKDWALMKALELYEEQSDFLLVLDYHDDILILDSEYTPEKASFYQIKTRTNGSWTLPSLLKQDKGEQKLLNSKLGKLYNNKLNFPENTLSLNFVSNTTYNIKLGNNKNAKDSGLSIISLNHICSKEKEKVLTAIKKEFAKEDCNEIFNITNLIVTPLSLGDHKSHALGIVNNFLIKNDYEKVNTDLFYKALYGEIDIKNDYEYSLQTVTELLEKKSVGGSTITKILKRLVPSTLYDEFWKEVKDELYNSNLYSLSILNKYNYAWKKCHLDKMKSNHILLDKLIFTIIPLVQARMETCKTYVELMEQTYSDYQKISQSFPEEIFDEYYVKSLALMEYLVLSTNDGGSL</sequence>
<dbReference type="RefSeq" id="WP_305163090.1">
    <property type="nucleotide sequence ID" value="NZ_JAUUTW010000064.1"/>
</dbReference>
<dbReference type="InterPro" id="IPR025382">
    <property type="entry name" value="Cap4-like_endonuclease_dom"/>
</dbReference>
<evidence type="ECO:0000259" key="2">
    <source>
        <dbReference type="Pfam" id="PF14130"/>
    </source>
</evidence>
<evidence type="ECO:0000313" key="3">
    <source>
        <dbReference type="EMBL" id="MDP1454777.1"/>
    </source>
</evidence>
<reference evidence="3" key="1">
    <citation type="submission" date="2023-07" db="EMBL/GenBank/DDBJ databases">
        <title>Murine gut Bacillus species.</title>
        <authorList>
            <person name="Gutman E."/>
            <person name="Hashuel R."/>
            <person name="Litvak Y."/>
        </authorList>
    </citation>
    <scope>NUCLEOTIDE SEQUENCE</scope>
    <source>
        <strain evidence="3">RU293</strain>
    </source>
</reference>